<dbReference type="EMBL" id="UFSZ01000001">
    <property type="protein sequence ID" value="SUV19871.1"/>
    <property type="molecule type" value="Genomic_DNA"/>
</dbReference>
<dbReference type="SUPFAM" id="SSF54534">
    <property type="entry name" value="FKBP-like"/>
    <property type="match status" value="1"/>
</dbReference>
<dbReference type="Proteomes" id="UP000255295">
    <property type="component" value="Unassembled WGS sequence"/>
</dbReference>
<dbReference type="Gene3D" id="3.10.50.40">
    <property type="match status" value="1"/>
</dbReference>
<evidence type="ECO:0000313" key="9">
    <source>
        <dbReference type="EMBL" id="SUV19871.1"/>
    </source>
</evidence>
<sequence length="287" mass="32090">MAIYSRFTNIIAVPVAFVLLLTGCGDSSDYVATVDGEKILQTELDQALREQYGAEVLDTLINNKIIALEAEKEGITVLDNAIQAEYDELVESYGGKAALQEALDANGLTVESVKDNIRMYQLTKDVMAKSIDISDEELQQYFEEHKDDYGQQEQVAASHIFLEDEATAKEVEEKLKAGEDFAELAKAYSVDTDTREDGGDLGYIQRGQMDEQFEAAAFALEKGAVSSVVQSVEGYHIIKVTGKEPAQQAVFEDVQDEVYETVLESRINEEYMTWLTTKQEQYKIEKQ</sequence>
<feature type="domain" description="PpiC" evidence="7">
    <location>
        <begin position="152"/>
        <end position="242"/>
    </location>
</feature>
<dbReference type="PROSITE" id="PS01096">
    <property type="entry name" value="PPIC_PPIASE_1"/>
    <property type="match status" value="1"/>
</dbReference>
<evidence type="ECO:0000313" key="10">
    <source>
        <dbReference type="Proteomes" id="UP000238825"/>
    </source>
</evidence>
<protein>
    <recommendedName>
        <fullName evidence="2">peptidylprolyl isomerase</fullName>
        <ecNumber evidence="2">5.2.1.8</ecNumber>
    </recommendedName>
</protein>
<organism evidence="8 10">
    <name type="scientific">Lysinibacillus sphaericus</name>
    <name type="common">Bacillus sphaericus</name>
    <dbReference type="NCBI Taxonomy" id="1421"/>
    <lineage>
        <taxon>Bacteria</taxon>
        <taxon>Bacillati</taxon>
        <taxon>Bacillota</taxon>
        <taxon>Bacilli</taxon>
        <taxon>Bacillales</taxon>
        <taxon>Bacillaceae</taxon>
        <taxon>Lysinibacillus</taxon>
    </lineage>
</organism>
<keyword evidence="5 6" id="KW-0413">Isomerase</keyword>
<reference evidence="9 11" key="2">
    <citation type="submission" date="2018-06" db="EMBL/GenBank/DDBJ databases">
        <authorList>
            <consortium name="Pathogen Informatics"/>
            <person name="Doyle S."/>
        </authorList>
    </citation>
    <scope>NUCLEOTIDE SEQUENCE [LARGE SCALE GENOMIC DNA]</scope>
    <source>
        <strain evidence="9 11">NCTC10338</strain>
    </source>
</reference>
<dbReference type="GeneID" id="48274721"/>
<name>A0A2S0JUX7_LYSSH</name>
<dbReference type="Pfam" id="PF13624">
    <property type="entry name" value="SurA_N_3"/>
    <property type="match status" value="1"/>
</dbReference>
<evidence type="ECO:0000256" key="1">
    <source>
        <dbReference type="ARBA" id="ARBA00000971"/>
    </source>
</evidence>
<dbReference type="InterPro" id="IPR046357">
    <property type="entry name" value="PPIase_dom_sf"/>
</dbReference>
<evidence type="ECO:0000256" key="4">
    <source>
        <dbReference type="ARBA" id="ARBA00023110"/>
    </source>
</evidence>
<keyword evidence="4 6" id="KW-0697">Rotamase</keyword>
<dbReference type="InterPro" id="IPR050245">
    <property type="entry name" value="PrsA_foldase"/>
</dbReference>
<evidence type="ECO:0000256" key="3">
    <source>
        <dbReference type="ARBA" id="ARBA00022729"/>
    </source>
</evidence>
<evidence type="ECO:0000313" key="11">
    <source>
        <dbReference type="Proteomes" id="UP000255295"/>
    </source>
</evidence>
<dbReference type="PANTHER" id="PTHR47245">
    <property type="entry name" value="PEPTIDYLPROLYL ISOMERASE"/>
    <property type="match status" value="1"/>
</dbReference>
<comment type="catalytic activity">
    <reaction evidence="1">
        <text>[protein]-peptidylproline (omega=180) = [protein]-peptidylproline (omega=0)</text>
        <dbReference type="Rhea" id="RHEA:16237"/>
        <dbReference type="Rhea" id="RHEA-COMP:10747"/>
        <dbReference type="Rhea" id="RHEA-COMP:10748"/>
        <dbReference type="ChEBI" id="CHEBI:83833"/>
        <dbReference type="ChEBI" id="CHEBI:83834"/>
        <dbReference type="EC" id="5.2.1.8"/>
    </reaction>
</comment>
<dbReference type="Gene3D" id="1.10.4030.10">
    <property type="entry name" value="Porin chaperone SurA, peptide-binding domain"/>
    <property type="match status" value="1"/>
</dbReference>
<dbReference type="InterPro" id="IPR000297">
    <property type="entry name" value="PPIase_PpiC"/>
</dbReference>
<dbReference type="Proteomes" id="UP000238825">
    <property type="component" value="Chromosome"/>
</dbReference>
<dbReference type="SUPFAM" id="SSF109998">
    <property type="entry name" value="Triger factor/SurA peptide-binding domain-like"/>
    <property type="match status" value="1"/>
</dbReference>
<dbReference type="GO" id="GO:0003755">
    <property type="term" value="F:peptidyl-prolyl cis-trans isomerase activity"/>
    <property type="evidence" value="ECO:0007669"/>
    <property type="project" value="UniProtKB-KW"/>
</dbReference>
<reference evidence="8 10" key="1">
    <citation type="submission" date="2017-03" db="EMBL/GenBank/DDBJ databases">
        <title>The whole genome sequencing and assembly of Lysinibacillus sphaericus DSM 28T strain.</title>
        <authorList>
            <person name="Lee Y.-J."/>
            <person name="Yi H."/>
            <person name="Bahn Y.-S."/>
            <person name="Kim J.F."/>
            <person name="Lee D.-W."/>
        </authorList>
    </citation>
    <scope>NUCLEOTIDE SEQUENCE [LARGE SCALE GENOMIC DNA]</scope>
    <source>
        <strain evidence="8 10">DSM 28</strain>
    </source>
</reference>
<dbReference type="PANTHER" id="PTHR47245:SF1">
    <property type="entry name" value="FOLDASE PROTEIN PRSA"/>
    <property type="match status" value="1"/>
</dbReference>
<keyword evidence="3" id="KW-0732">Signal</keyword>
<evidence type="ECO:0000313" key="8">
    <source>
        <dbReference type="EMBL" id="AVK94940.1"/>
    </source>
</evidence>
<dbReference type="EMBL" id="CP019980">
    <property type="protein sequence ID" value="AVK94940.1"/>
    <property type="molecule type" value="Genomic_DNA"/>
</dbReference>
<dbReference type="AlphaFoldDB" id="A0A2S0JUX7"/>
<accession>A0A2S0JUX7</accession>
<dbReference type="EC" id="5.2.1.8" evidence="2"/>
<gene>
    <name evidence="9" type="primary">prsA_2</name>
    <name evidence="8" type="ORF">LS41612_00820</name>
    <name evidence="9" type="ORF">NCTC10338_04642</name>
</gene>
<dbReference type="PROSITE" id="PS50198">
    <property type="entry name" value="PPIC_PPIASE_2"/>
    <property type="match status" value="1"/>
</dbReference>
<evidence type="ECO:0000256" key="6">
    <source>
        <dbReference type="PROSITE-ProRule" id="PRU00278"/>
    </source>
</evidence>
<evidence type="ECO:0000256" key="2">
    <source>
        <dbReference type="ARBA" id="ARBA00013194"/>
    </source>
</evidence>
<dbReference type="InterPro" id="IPR027304">
    <property type="entry name" value="Trigger_fact/SurA_dom_sf"/>
</dbReference>
<dbReference type="InterPro" id="IPR023058">
    <property type="entry name" value="PPIase_PpiC_CS"/>
</dbReference>
<dbReference type="Pfam" id="PF00639">
    <property type="entry name" value="Rotamase"/>
    <property type="match status" value="1"/>
</dbReference>
<evidence type="ECO:0000259" key="7">
    <source>
        <dbReference type="PROSITE" id="PS50198"/>
    </source>
</evidence>
<dbReference type="PROSITE" id="PS51257">
    <property type="entry name" value="PROKAR_LIPOPROTEIN"/>
    <property type="match status" value="1"/>
</dbReference>
<evidence type="ECO:0000256" key="5">
    <source>
        <dbReference type="ARBA" id="ARBA00023235"/>
    </source>
</evidence>
<dbReference type="RefSeq" id="WP_029747415.1">
    <property type="nucleotide sequence ID" value="NZ_BJNS01000012.1"/>
</dbReference>
<proteinExistence type="predicted"/>